<dbReference type="Pfam" id="PF04304">
    <property type="entry name" value="DUF454"/>
    <property type="match status" value="1"/>
</dbReference>
<sequence>MIQRQLWLIGGLSALVLGTVGIALPLLPTVPFMILAAFCFARSSPALEARLMNHPAFGHHIVAWREKGVVSRRGKWSATVAFGISIAIGMITLALPWSLIPLGVAILCLGWIWRKPDA</sequence>
<keyword evidence="1" id="KW-1133">Transmembrane helix</keyword>
<dbReference type="PIRSF" id="PIRSF016789">
    <property type="entry name" value="DUF454"/>
    <property type="match status" value="1"/>
</dbReference>
<dbReference type="Proteomes" id="UP000581447">
    <property type="component" value="Unassembled WGS sequence"/>
</dbReference>
<name>A0A840AUS8_9SPHN</name>
<dbReference type="EMBL" id="JACIEA010000001">
    <property type="protein sequence ID" value="MBB3941908.1"/>
    <property type="molecule type" value="Genomic_DNA"/>
</dbReference>
<dbReference type="GO" id="GO:0005886">
    <property type="term" value="C:plasma membrane"/>
    <property type="evidence" value="ECO:0007669"/>
    <property type="project" value="TreeGrafter"/>
</dbReference>
<reference evidence="2 3" key="1">
    <citation type="submission" date="2020-08" db="EMBL/GenBank/DDBJ databases">
        <title>Genomic Encyclopedia of Type Strains, Phase IV (KMG-IV): sequencing the most valuable type-strain genomes for metagenomic binning, comparative biology and taxonomic classification.</title>
        <authorList>
            <person name="Goeker M."/>
        </authorList>
    </citation>
    <scope>NUCLEOTIDE SEQUENCE [LARGE SCALE GENOMIC DNA]</scope>
    <source>
        <strain evidence="2 3">DSM 29050</strain>
    </source>
</reference>
<dbReference type="PANTHER" id="PTHR35813:SF1">
    <property type="entry name" value="INNER MEMBRANE PROTEIN YBAN"/>
    <property type="match status" value="1"/>
</dbReference>
<proteinExistence type="predicted"/>
<gene>
    <name evidence="2" type="ORF">GGR91_000130</name>
</gene>
<feature type="transmembrane region" description="Helical" evidence="1">
    <location>
        <begin position="80"/>
        <end position="113"/>
    </location>
</feature>
<evidence type="ECO:0000313" key="2">
    <source>
        <dbReference type="EMBL" id="MBB3941908.1"/>
    </source>
</evidence>
<keyword evidence="1" id="KW-0812">Transmembrane</keyword>
<comment type="caution">
    <text evidence="2">The sequence shown here is derived from an EMBL/GenBank/DDBJ whole genome shotgun (WGS) entry which is preliminary data.</text>
</comment>
<dbReference type="InterPro" id="IPR007401">
    <property type="entry name" value="DUF454"/>
</dbReference>
<accession>A0A840AUS8</accession>
<protein>
    <recommendedName>
        <fullName evidence="4">DUF454 domain-containing protein</fullName>
    </recommendedName>
</protein>
<organism evidence="2 3">
    <name type="scientific">Sphingorhabdus rigui</name>
    <dbReference type="NCBI Taxonomy" id="1282858"/>
    <lineage>
        <taxon>Bacteria</taxon>
        <taxon>Pseudomonadati</taxon>
        <taxon>Pseudomonadota</taxon>
        <taxon>Alphaproteobacteria</taxon>
        <taxon>Sphingomonadales</taxon>
        <taxon>Sphingomonadaceae</taxon>
        <taxon>Sphingorhabdus</taxon>
    </lineage>
</organism>
<keyword evidence="3" id="KW-1185">Reference proteome</keyword>
<keyword evidence="1" id="KW-0472">Membrane</keyword>
<evidence type="ECO:0000313" key="3">
    <source>
        <dbReference type="Proteomes" id="UP000581447"/>
    </source>
</evidence>
<feature type="transmembrane region" description="Helical" evidence="1">
    <location>
        <begin position="6"/>
        <end position="27"/>
    </location>
</feature>
<dbReference type="PANTHER" id="PTHR35813">
    <property type="entry name" value="INNER MEMBRANE PROTEIN YBAN"/>
    <property type="match status" value="1"/>
</dbReference>
<dbReference type="AlphaFoldDB" id="A0A840AUS8"/>
<evidence type="ECO:0008006" key="4">
    <source>
        <dbReference type="Google" id="ProtNLM"/>
    </source>
</evidence>
<evidence type="ECO:0000256" key="1">
    <source>
        <dbReference type="SAM" id="Phobius"/>
    </source>
</evidence>